<reference evidence="1" key="1">
    <citation type="submission" date="2019-08" db="EMBL/GenBank/DDBJ databases">
        <authorList>
            <person name="Kucharzyk K."/>
            <person name="Murdoch R.W."/>
            <person name="Higgins S."/>
            <person name="Loffler F."/>
        </authorList>
    </citation>
    <scope>NUCLEOTIDE SEQUENCE</scope>
</reference>
<dbReference type="EMBL" id="VSSQ01036990">
    <property type="protein sequence ID" value="MPM89585.1"/>
    <property type="molecule type" value="Genomic_DNA"/>
</dbReference>
<proteinExistence type="predicted"/>
<evidence type="ECO:0000313" key="1">
    <source>
        <dbReference type="EMBL" id="MPM89585.1"/>
    </source>
</evidence>
<organism evidence="1">
    <name type="scientific">bioreactor metagenome</name>
    <dbReference type="NCBI Taxonomy" id="1076179"/>
    <lineage>
        <taxon>unclassified sequences</taxon>
        <taxon>metagenomes</taxon>
        <taxon>ecological metagenomes</taxon>
    </lineage>
</organism>
<protein>
    <submittedName>
        <fullName evidence="1">Uncharacterized protein</fullName>
    </submittedName>
</protein>
<dbReference type="AlphaFoldDB" id="A0A645DJY6"/>
<comment type="caution">
    <text evidence="1">The sequence shown here is derived from an EMBL/GenBank/DDBJ whole genome shotgun (WGS) entry which is preliminary data.</text>
</comment>
<accession>A0A645DJY6</accession>
<gene>
    <name evidence="1" type="ORF">SDC9_136697</name>
</gene>
<sequence length="89" mass="10453">MEYDNLPKALRENGKFCLWNYEKRQGQEKPAKVPYQINSRKAQPNNEITFTDYSPAITDYEAKQQDLIKRSIVLKRTIDATKEKTLNTD</sequence>
<name>A0A645DJY6_9ZZZZ</name>